<evidence type="ECO:0000313" key="2">
    <source>
        <dbReference type="EMBL" id="MCX5568983.1"/>
    </source>
</evidence>
<sequence length="210" mass="23395">MASPNQADFRLRKADLPDMPAVYRVCLRTGNAGQDATQREDDPDALGHMFIGPYLVLEPDFAFVLEGPNGVAGYVMGALDTPDFYGRMERDWLAKIRPRLRDPGDDENRWSGSDWVRRLIHRPPYLYPPALHPFPSHGHVDFLPEARGLGWGRRSFEHLMGALAAAGSRGMHLDVSPQNHAAIAFYEKLGFAPVVSDELPAGGLTMARRF</sequence>
<dbReference type="Gene3D" id="3.40.630.30">
    <property type="match status" value="1"/>
</dbReference>
<dbReference type="PROSITE" id="PS51186">
    <property type="entry name" value="GNAT"/>
    <property type="match status" value="1"/>
</dbReference>
<dbReference type="InterPro" id="IPR016181">
    <property type="entry name" value="Acyl_CoA_acyltransferase"/>
</dbReference>
<dbReference type="EMBL" id="JAPKNK010000002">
    <property type="protein sequence ID" value="MCX5568983.1"/>
    <property type="molecule type" value="Genomic_DNA"/>
</dbReference>
<organism evidence="2 3">
    <name type="scientific">Kaistia nematophila</name>
    <dbReference type="NCBI Taxonomy" id="2994654"/>
    <lineage>
        <taxon>Bacteria</taxon>
        <taxon>Pseudomonadati</taxon>
        <taxon>Pseudomonadota</taxon>
        <taxon>Alphaproteobacteria</taxon>
        <taxon>Hyphomicrobiales</taxon>
        <taxon>Kaistiaceae</taxon>
        <taxon>Kaistia</taxon>
    </lineage>
</organism>
<dbReference type="Pfam" id="PF00583">
    <property type="entry name" value="Acetyltransf_1"/>
    <property type="match status" value="1"/>
</dbReference>
<name>A0A9X3IK13_9HYPH</name>
<dbReference type="GO" id="GO:0016747">
    <property type="term" value="F:acyltransferase activity, transferring groups other than amino-acyl groups"/>
    <property type="evidence" value="ECO:0007669"/>
    <property type="project" value="InterPro"/>
</dbReference>
<dbReference type="RefSeq" id="WP_266337938.1">
    <property type="nucleotide sequence ID" value="NZ_JAPKNK010000002.1"/>
</dbReference>
<evidence type="ECO:0000259" key="1">
    <source>
        <dbReference type="PROSITE" id="PS51186"/>
    </source>
</evidence>
<gene>
    <name evidence="2" type="ORF">OSH07_07235</name>
</gene>
<evidence type="ECO:0000313" key="3">
    <source>
        <dbReference type="Proteomes" id="UP001144805"/>
    </source>
</evidence>
<keyword evidence="3" id="KW-1185">Reference proteome</keyword>
<dbReference type="Proteomes" id="UP001144805">
    <property type="component" value="Unassembled WGS sequence"/>
</dbReference>
<accession>A0A9X3IK13</accession>
<dbReference type="InterPro" id="IPR000182">
    <property type="entry name" value="GNAT_dom"/>
</dbReference>
<dbReference type="PANTHER" id="PTHR13170:SF16">
    <property type="entry name" value="PROTEIN O-GLCNACASE"/>
    <property type="match status" value="1"/>
</dbReference>
<dbReference type="PANTHER" id="PTHR13170">
    <property type="entry name" value="O-GLCNACASE"/>
    <property type="match status" value="1"/>
</dbReference>
<feature type="domain" description="N-acetyltransferase" evidence="1">
    <location>
        <begin position="7"/>
        <end position="210"/>
    </location>
</feature>
<dbReference type="InterPro" id="IPR051822">
    <property type="entry name" value="Glycosyl_Hydrolase_84"/>
</dbReference>
<reference evidence="2" key="1">
    <citation type="submission" date="2022-11" db="EMBL/GenBank/DDBJ databases">
        <title>Biodiversity and phylogenetic relationships of bacteria.</title>
        <authorList>
            <person name="Machado R.A.R."/>
            <person name="Bhat A."/>
            <person name="Loulou A."/>
            <person name="Kallel S."/>
        </authorList>
    </citation>
    <scope>NUCLEOTIDE SEQUENCE</scope>
    <source>
        <strain evidence="2">K-TC2</strain>
    </source>
</reference>
<protein>
    <submittedName>
        <fullName evidence="2">GNAT family N-acetyltransferase</fullName>
    </submittedName>
</protein>
<comment type="caution">
    <text evidence="2">The sequence shown here is derived from an EMBL/GenBank/DDBJ whole genome shotgun (WGS) entry which is preliminary data.</text>
</comment>
<proteinExistence type="predicted"/>
<dbReference type="AlphaFoldDB" id="A0A9X3IK13"/>
<dbReference type="SUPFAM" id="SSF55729">
    <property type="entry name" value="Acyl-CoA N-acyltransferases (Nat)"/>
    <property type="match status" value="1"/>
</dbReference>